<dbReference type="GO" id="GO:0017150">
    <property type="term" value="F:tRNA dihydrouridine synthase activity"/>
    <property type="evidence" value="ECO:0007669"/>
    <property type="project" value="InterPro"/>
</dbReference>
<sequence>MDNIGAITPFSPTHTQALAALWNISVKEMLVIHLGICDSEILIHTLRDRPLIVQFAARHGTELADATEIVYRYSDGVDLNCGCPQRWAISEGYGACFLKKPDLVHDMIKQVRNRITDTKYTVSLKIRLHNDISRNGSFDYAINLLISSVVPLHSTGKFIFLGRIWEPILSSILVKRQSVQFCRQAEQAGVSWISIHGRTKSQRTEAVNQDAIKIIKENLTIPVVGNGDVYHLKDAISFQEFTGVNGKYFWSARGLLTLFSGTEITCVKDWINLSLSFGTTFHHHLMFMLAKVRPKSEKKLLNSYTSLASVLDHLNEYTL</sequence>
<dbReference type="EMBL" id="BMAV01005347">
    <property type="protein sequence ID" value="GFY46380.1"/>
    <property type="molecule type" value="Genomic_DNA"/>
</dbReference>
<name>A0A8X7BWD9_9ARAC</name>
<dbReference type="InterPro" id="IPR018517">
    <property type="entry name" value="tRNA_hU_synthase_CS"/>
</dbReference>
<evidence type="ECO:0000313" key="7">
    <source>
        <dbReference type="EMBL" id="GFY46380.1"/>
    </source>
</evidence>
<reference evidence="7" key="1">
    <citation type="submission" date="2020-08" db="EMBL/GenBank/DDBJ databases">
        <title>Multicomponent nature underlies the extraordinary mechanical properties of spider dragline silk.</title>
        <authorList>
            <person name="Kono N."/>
            <person name="Nakamura H."/>
            <person name="Mori M."/>
            <person name="Yoshida Y."/>
            <person name="Ohtoshi R."/>
            <person name="Malay A.D."/>
            <person name="Moran D.A.P."/>
            <person name="Tomita M."/>
            <person name="Numata K."/>
            <person name="Arakawa K."/>
        </authorList>
    </citation>
    <scope>NUCLEOTIDE SEQUENCE</scope>
</reference>
<evidence type="ECO:0000256" key="2">
    <source>
        <dbReference type="ARBA" id="ARBA00022630"/>
    </source>
</evidence>
<dbReference type="GO" id="GO:0050660">
    <property type="term" value="F:flavin adenine dinucleotide binding"/>
    <property type="evidence" value="ECO:0007669"/>
    <property type="project" value="InterPro"/>
</dbReference>
<keyword evidence="5" id="KW-0560">Oxidoreductase</keyword>
<comment type="caution">
    <text evidence="7">The sequence shown here is derived from an EMBL/GenBank/DDBJ whole genome shotgun (WGS) entry which is preliminary data.</text>
</comment>
<feature type="domain" description="DUS-like FMN-binding" evidence="6">
    <location>
        <begin position="176"/>
        <end position="246"/>
    </location>
</feature>
<feature type="domain" description="DUS-like FMN-binding" evidence="6">
    <location>
        <begin position="43"/>
        <end position="138"/>
    </location>
</feature>
<evidence type="ECO:0000256" key="4">
    <source>
        <dbReference type="ARBA" id="ARBA00022694"/>
    </source>
</evidence>
<dbReference type="SUPFAM" id="SSF51395">
    <property type="entry name" value="FMN-linked oxidoreductases"/>
    <property type="match status" value="1"/>
</dbReference>
<dbReference type="PANTHER" id="PTHR11082">
    <property type="entry name" value="TRNA-DIHYDROURIDINE SYNTHASE"/>
    <property type="match status" value="1"/>
</dbReference>
<evidence type="ECO:0000313" key="8">
    <source>
        <dbReference type="Proteomes" id="UP000886998"/>
    </source>
</evidence>
<gene>
    <name evidence="7" type="primary">Dus4l</name>
    <name evidence="7" type="ORF">TNIN_430911</name>
</gene>
<dbReference type="Proteomes" id="UP000886998">
    <property type="component" value="Unassembled WGS sequence"/>
</dbReference>
<dbReference type="CDD" id="cd02801">
    <property type="entry name" value="DUS_like_FMN"/>
    <property type="match status" value="1"/>
</dbReference>
<keyword evidence="4" id="KW-0819">tRNA processing</keyword>
<evidence type="ECO:0000256" key="3">
    <source>
        <dbReference type="ARBA" id="ARBA00022643"/>
    </source>
</evidence>
<dbReference type="OrthoDB" id="9977870at2759"/>
<protein>
    <recommendedName>
        <fullName evidence="6">DUS-like FMN-binding domain-containing protein</fullName>
    </recommendedName>
</protein>
<keyword evidence="3" id="KW-0288">FMN</keyword>
<proteinExistence type="predicted"/>
<accession>A0A8X7BWD9</accession>
<evidence type="ECO:0000256" key="1">
    <source>
        <dbReference type="ARBA" id="ARBA00001917"/>
    </source>
</evidence>
<comment type="cofactor">
    <cofactor evidence="1">
        <name>FMN</name>
        <dbReference type="ChEBI" id="CHEBI:58210"/>
    </cofactor>
</comment>
<organism evidence="7 8">
    <name type="scientific">Trichonephila inaurata madagascariensis</name>
    <dbReference type="NCBI Taxonomy" id="2747483"/>
    <lineage>
        <taxon>Eukaryota</taxon>
        <taxon>Metazoa</taxon>
        <taxon>Ecdysozoa</taxon>
        <taxon>Arthropoda</taxon>
        <taxon>Chelicerata</taxon>
        <taxon>Arachnida</taxon>
        <taxon>Araneae</taxon>
        <taxon>Araneomorphae</taxon>
        <taxon>Entelegynae</taxon>
        <taxon>Araneoidea</taxon>
        <taxon>Nephilidae</taxon>
        <taxon>Trichonephila</taxon>
        <taxon>Trichonephila inaurata</taxon>
    </lineage>
</organism>
<dbReference type="InterPro" id="IPR035587">
    <property type="entry name" value="DUS-like_FMN-bd"/>
</dbReference>
<dbReference type="PANTHER" id="PTHR11082:SF31">
    <property type="entry name" value="TRNA-DIHYDROURIDINE(20A_20B) SYNTHASE [NAD(P)+]-LIKE"/>
    <property type="match status" value="1"/>
</dbReference>
<evidence type="ECO:0000259" key="6">
    <source>
        <dbReference type="Pfam" id="PF01207"/>
    </source>
</evidence>
<dbReference type="Gene3D" id="3.20.20.70">
    <property type="entry name" value="Aldolase class I"/>
    <property type="match status" value="1"/>
</dbReference>
<dbReference type="AlphaFoldDB" id="A0A8X7BWD9"/>
<dbReference type="InterPro" id="IPR013785">
    <property type="entry name" value="Aldolase_TIM"/>
</dbReference>
<dbReference type="Pfam" id="PF01207">
    <property type="entry name" value="Dus"/>
    <property type="match status" value="2"/>
</dbReference>
<keyword evidence="8" id="KW-1185">Reference proteome</keyword>
<keyword evidence="2" id="KW-0285">Flavoprotein</keyword>
<dbReference type="PROSITE" id="PS01136">
    <property type="entry name" value="UPF0034"/>
    <property type="match status" value="1"/>
</dbReference>
<evidence type="ECO:0000256" key="5">
    <source>
        <dbReference type="ARBA" id="ARBA00023002"/>
    </source>
</evidence>